<dbReference type="EMBL" id="JAVAMP010000017">
    <property type="protein sequence ID" value="MDP5276668.1"/>
    <property type="molecule type" value="Genomic_DNA"/>
</dbReference>
<dbReference type="InterPro" id="IPR007607">
    <property type="entry name" value="BacA/B"/>
</dbReference>
<name>A0ABT9J4Y6_9BACL</name>
<comment type="caution">
    <text evidence="3">The sequence shown here is derived from an EMBL/GenBank/DDBJ whole genome shotgun (WGS) entry which is preliminary data.</text>
</comment>
<keyword evidence="4" id="KW-1185">Reference proteome</keyword>
<protein>
    <submittedName>
        <fullName evidence="3">Polymer-forming cytoskeletal protein</fullName>
    </submittedName>
</protein>
<dbReference type="RefSeq" id="WP_305993977.1">
    <property type="nucleotide sequence ID" value="NZ_JAVAMP010000017.1"/>
</dbReference>
<dbReference type="Proteomes" id="UP001231941">
    <property type="component" value="Unassembled WGS sequence"/>
</dbReference>
<evidence type="ECO:0000313" key="3">
    <source>
        <dbReference type="EMBL" id="MDP5276668.1"/>
    </source>
</evidence>
<dbReference type="PANTHER" id="PTHR35024:SF4">
    <property type="entry name" value="POLYMER-FORMING CYTOSKELETAL PROTEIN"/>
    <property type="match status" value="1"/>
</dbReference>
<dbReference type="PANTHER" id="PTHR35024">
    <property type="entry name" value="HYPOTHETICAL CYTOSOLIC PROTEIN"/>
    <property type="match status" value="1"/>
</dbReference>
<organism evidence="3 4">
    <name type="scientific">Chengkuizengella axinellae</name>
    <dbReference type="NCBI Taxonomy" id="3064388"/>
    <lineage>
        <taxon>Bacteria</taxon>
        <taxon>Bacillati</taxon>
        <taxon>Bacillota</taxon>
        <taxon>Bacilli</taxon>
        <taxon>Bacillales</taxon>
        <taxon>Paenibacillaceae</taxon>
        <taxon>Chengkuizengella</taxon>
    </lineage>
</organism>
<evidence type="ECO:0000256" key="1">
    <source>
        <dbReference type="ARBA" id="ARBA00044755"/>
    </source>
</evidence>
<reference evidence="3 4" key="1">
    <citation type="submission" date="2023-08" db="EMBL/GenBank/DDBJ databases">
        <authorList>
            <person name="Park J.-S."/>
        </authorList>
    </citation>
    <scope>NUCLEOTIDE SEQUENCE [LARGE SCALE GENOMIC DNA]</scope>
    <source>
        <strain evidence="3 4">2205SS18-9</strain>
    </source>
</reference>
<evidence type="ECO:0000313" key="4">
    <source>
        <dbReference type="Proteomes" id="UP001231941"/>
    </source>
</evidence>
<sequence length="129" mass="13608">MDPNKTDTLVGEGTIFEGNIKSEASIRIDGKIIGDIHCEGDVTIGEKGAAISNITARNITVAGKIEGNVTANEKMEIASTGKVNGNISMSVLTIEDGGVFEGSSKMNMNQAREGKQNVSDQEKRKNVPA</sequence>
<evidence type="ECO:0000256" key="2">
    <source>
        <dbReference type="SAM" id="MobiDB-lite"/>
    </source>
</evidence>
<dbReference type="Pfam" id="PF04519">
    <property type="entry name" value="Bactofilin"/>
    <property type="match status" value="1"/>
</dbReference>
<comment type="similarity">
    <text evidence="1">Belongs to the bactofilin family.</text>
</comment>
<feature type="compositionally biased region" description="Basic and acidic residues" evidence="2">
    <location>
        <begin position="112"/>
        <end position="129"/>
    </location>
</feature>
<feature type="region of interest" description="Disordered" evidence="2">
    <location>
        <begin position="102"/>
        <end position="129"/>
    </location>
</feature>
<gene>
    <name evidence="3" type="ORF">Q5Y73_21475</name>
</gene>
<accession>A0ABT9J4Y6</accession>
<proteinExistence type="inferred from homology"/>